<evidence type="ECO:0008006" key="3">
    <source>
        <dbReference type="Google" id="ProtNLM"/>
    </source>
</evidence>
<evidence type="ECO:0000313" key="2">
    <source>
        <dbReference type="Proteomes" id="UP000215196"/>
    </source>
</evidence>
<dbReference type="SUPFAM" id="SSF51445">
    <property type="entry name" value="(Trans)glycosidases"/>
    <property type="match status" value="1"/>
</dbReference>
<protein>
    <recommendedName>
        <fullName evidence="3">Beta-glucosidase</fullName>
    </recommendedName>
</protein>
<dbReference type="RefSeq" id="WP_185116907.1">
    <property type="nucleotide sequence ID" value="NZ_LT906465.1"/>
</dbReference>
<reference evidence="1 2" key="1">
    <citation type="submission" date="2017-06" db="EMBL/GenBank/DDBJ databases">
        <authorList>
            <consortium name="Pathogen Informatics"/>
        </authorList>
    </citation>
    <scope>NUCLEOTIDE SEQUENCE [LARGE SCALE GENOMIC DNA]</scope>
    <source>
        <strain evidence="1 2">NCTC13490</strain>
    </source>
</reference>
<evidence type="ECO:0000313" key="1">
    <source>
        <dbReference type="EMBL" id="SNV34252.1"/>
    </source>
</evidence>
<dbReference type="Proteomes" id="UP000215196">
    <property type="component" value="Chromosome 1"/>
</dbReference>
<dbReference type="KEGG" id="ctak:4412677_00288"/>
<dbReference type="EMBL" id="LT906465">
    <property type="protein sequence ID" value="SNV34252.1"/>
    <property type="molecule type" value="Genomic_DNA"/>
</dbReference>
<keyword evidence="2" id="KW-1185">Reference proteome</keyword>
<name>A0A239WII8_9FLAO</name>
<organism evidence="1 2">
    <name type="scientific">Chryseobacterium taklimakanense</name>
    <dbReference type="NCBI Taxonomy" id="536441"/>
    <lineage>
        <taxon>Bacteria</taxon>
        <taxon>Pseudomonadati</taxon>
        <taxon>Bacteroidota</taxon>
        <taxon>Flavobacteriia</taxon>
        <taxon>Flavobacteriales</taxon>
        <taxon>Weeksellaceae</taxon>
        <taxon>Chryseobacterium group</taxon>
        <taxon>Chryseobacterium</taxon>
    </lineage>
</organism>
<dbReference type="Gene3D" id="3.20.20.80">
    <property type="entry name" value="Glycosidases"/>
    <property type="match status" value="1"/>
</dbReference>
<sequence>MGGFECADHINRTGQRVNLLKETQHDIRAEEDYILLKNLGILTVREGICWSEVEQYPGVYDFSEVGKRMNAAQKHGVQQIWDLIHFGYPDALYPTHPHFADRFENLCRAFTKFYLENSAGPLFVVPVNEISFLSWFSGDDRGTVPFAVNSGWDMKYHLCKAAIQGIKAMKEELPDCKIVLVEPLIKIHSDGEADEDLFRKNEYQFEAMDIIGGRMCPELGGDESFLEILGFNYYWNCQWRGNANSLFWPDNNNERIPLSDLLTAAYERYKKPIFLSETGHFGEGRVPWLEEISEQCRIVLKNGIDFQGICIYPVTDRPDWDDLSAYSQCGLYDLDIQGNRIPHQESIACLQKEISILNQHPHLFNLKKEDYEITKNKNRHHFQLL</sequence>
<accession>A0A239WII8</accession>
<dbReference type="InterPro" id="IPR017853">
    <property type="entry name" value="GH"/>
</dbReference>
<gene>
    <name evidence="1" type="ORF">SAMEA4412677_00288</name>
</gene>
<proteinExistence type="predicted"/>
<dbReference type="AlphaFoldDB" id="A0A239WII8"/>